<dbReference type="PANTHER" id="PTHR15371">
    <property type="entry name" value="TIM23"/>
    <property type="match status" value="1"/>
</dbReference>
<evidence type="ECO:0000313" key="5">
    <source>
        <dbReference type="EMBL" id="GFH52608.1"/>
    </source>
</evidence>
<dbReference type="InterPro" id="IPR045238">
    <property type="entry name" value="Tim23-like"/>
</dbReference>
<evidence type="ECO:0000313" key="6">
    <source>
        <dbReference type="Proteomes" id="UP001054902"/>
    </source>
</evidence>
<evidence type="ECO:0000256" key="4">
    <source>
        <dbReference type="ARBA" id="ARBA00023136"/>
    </source>
</evidence>
<dbReference type="EMBL" id="BLLK01000045">
    <property type="protein sequence ID" value="GFH52608.1"/>
    <property type="molecule type" value="Genomic_DNA"/>
</dbReference>
<dbReference type="GO" id="GO:0008320">
    <property type="term" value="F:protein transmembrane transporter activity"/>
    <property type="evidence" value="ECO:0007669"/>
    <property type="project" value="TreeGrafter"/>
</dbReference>
<dbReference type="Pfam" id="PF02466">
    <property type="entry name" value="Tim17"/>
    <property type="match status" value="1"/>
</dbReference>
<evidence type="ECO:0000256" key="2">
    <source>
        <dbReference type="ARBA" id="ARBA00022692"/>
    </source>
</evidence>
<accession>A0AAD3H795</accession>
<evidence type="ECO:0000256" key="1">
    <source>
        <dbReference type="ARBA" id="ARBA00004141"/>
    </source>
</evidence>
<gene>
    <name evidence="5" type="ORF">CTEN210_09084</name>
</gene>
<proteinExistence type="predicted"/>
<dbReference type="AlphaFoldDB" id="A0AAD3H795"/>
<dbReference type="GO" id="GO:0005744">
    <property type="term" value="C:TIM23 mitochondrial import inner membrane translocase complex"/>
    <property type="evidence" value="ECO:0007669"/>
    <property type="project" value="TreeGrafter"/>
</dbReference>
<keyword evidence="2" id="KW-0812">Transmembrane</keyword>
<evidence type="ECO:0008006" key="7">
    <source>
        <dbReference type="Google" id="ProtNLM"/>
    </source>
</evidence>
<comment type="subcellular location">
    <subcellularLocation>
        <location evidence="1">Membrane</location>
        <topology evidence="1">Multi-pass membrane protein</topology>
    </subcellularLocation>
</comment>
<reference evidence="5 6" key="1">
    <citation type="journal article" date="2021" name="Sci. Rep.">
        <title>The genome of the diatom Chaetoceros tenuissimus carries an ancient integrated fragment of an extant virus.</title>
        <authorList>
            <person name="Hongo Y."/>
            <person name="Kimura K."/>
            <person name="Takaki Y."/>
            <person name="Yoshida Y."/>
            <person name="Baba S."/>
            <person name="Kobayashi G."/>
            <person name="Nagasaki K."/>
            <person name="Hano T."/>
            <person name="Tomaru Y."/>
        </authorList>
    </citation>
    <scope>NUCLEOTIDE SEQUENCE [LARGE SCALE GENOMIC DNA]</scope>
    <source>
        <strain evidence="5 6">NIES-3715</strain>
    </source>
</reference>
<keyword evidence="6" id="KW-1185">Reference proteome</keyword>
<comment type="caution">
    <text evidence="5">The sequence shown here is derived from an EMBL/GenBank/DDBJ whole genome shotgun (WGS) entry which is preliminary data.</text>
</comment>
<evidence type="ECO:0000256" key="3">
    <source>
        <dbReference type="ARBA" id="ARBA00022989"/>
    </source>
</evidence>
<name>A0AAD3H795_9STRA</name>
<keyword evidence="4" id="KW-0472">Membrane</keyword>
<dbReference type="Proteomes" id="UP001054902">
    <property type="component" value="Unassembled WGS sequence"/>
</dbReference>
<dbReference type="GO" id="GO:0030150">
    <property type="term" value="P:protein import into mitochondrial matrix"/>
    <property type="evidence" value="ECO:0007669"/>
    <property type="project" value="TreeGrafter"/>
</dbReference>
<dbReference type="PANTHER" id="PTHR15371:SF0">
    <property type="entry name" value="SD19278P"/>
    <property type="match status" value="1"/>
</dbReference>
<protein>
    <recommendedName>
        <fullName evidence="7">Mitochondrial import inner membrane translocase subunit TIM23</fullName>
    </recommendedName>
</protein>
<organism evidence="5 6">
    <name type="scientific">Chaetoceros tenuissimus</name>
    <dbReference type="NCBI Taxonomy" id="426638"/>
    <lineage>
        <taxon>Eukaryota</taxon>
        <taxon>Sar</taxon>
        <taxon>Stramenopiles</taxon>
        <taxon>Ochrophyta</taxon>
        <taxon>Bacillariophyta</taxon>
        <taxon>Coscinodiscophyceae</taxon>
        <taxon>Chaetocerotophycidae</taxon>
        <taxon>Chaetocerotales</taxon>
        <taxon>Chaetocerotaceae</taxon>
        <taxon>Chaetoceros</taxon>
    </lineage>
</organism>
<keyword evidence="3" id="KW-1133">Transmembrane helix</keyword>
<sequence>MSNQANDEFKDEGLNKPIPSFDASAIKLTTIAPALGVADDNTPDYLDYDTDKGRGIMVTMFANAGLSYLLGTLGGGLYGLSEGLKNTPSNRFKVKLNSVLNHCSRHGSRIGNMAGCLSIFYSFYEYAADNFELDRYTDPVPVQQPLAAFMTGATYKAFAGPRVAALAGTIGLGSVGVTYGVYSVLGYKYGQKGWLFF</sequence>